<keyword evidence="1" id="KW-1015">Disulfide bond</keyword>
<feature type="transmembrane region" description="Helical" evidence="3">
    <location>
        <begin position="856"/>
        <end position="876"/>
    </location>
</feature>
<dbReference type="InterPro" id="IPR035914">
    <property type="entry name" value="Sperma_CUB_dom_sf"/>
</dbReference>
<keyword evidence="3" id="KW-0472">Membrane</keyword>
<proteinExistence type="predicted"/>
<sequence length="930" mass="106441">MRRRILFPLLLLLACTKLGSTAPVNCLQGCTCDRTAENPTIICHSANMTHFPLPITNPKTSFHFLQLTCNDIITVPDVDLIMKSFPDLQGIDFQGNPHLNCTSLEQFERKLAILSDCHSSEKLSCHKTTSPASKLKNTKSKVRYLKIEQLKQTFFRFVTGTVRAQKSWGIFGKISKSSPKKLTLNKLLMTFLILIGWLVLLFRCLNSDVVDEIPWNENRGNCSCEIEVYEPEENYGVIKSPHYPSFESCKGKCIYRILPKADKTVTLYTSPYEITENTYLVIYSLLKTDDGYERLFHAKIQGHVNYYYSSSDSQFASFASARSAGFEIHFISHPQRYYHTKFKITFDRYDEMKEPCDYPIVEIGEKETVIQRAHKFEHASGCVYKLKAQKHDGETDGDEIVIQIYQSVETEVTVKAHDASGKLKNVFSSSYSKALMMDAEDIRIISHRISKRDEAYEMAKITARLVKRSKACREHLVNSDPCDCGETTLTMDVRNQSYLSIRGPGYPDLSCPSRHCTYQLSFVGDDQEGEDKNKIGVVELSVEGLFSTSDEFSLKSDYKVFVGTSRYKSSSRYIKENFVIKQQALTVELESSRDLYKRYMEVNVTNRWIYADCACNFFKDKSIGMDTTFTISFPAICDYIYCNFDVKGNHYYQRTLLDFEVKGATYGDVVILRDKRNEEHYNSMMLNHRNRYETSEDTSFTYWRKDANATENAVLTFNYTLIKNNQECGHDPVYLTADFNQPVIVNSPGFPNFYQNNQECQFIVDVPEGSRMALSIDEISIENYHDHVKIYEGNTTDSALIREYSGRVRHQVLNVSTTTILITFTTDMSNSDRGFHITVTAQYPSEDSDDPYTRTYILTALVLILIVSICAGIYFYETRYGKFRRERRNNGQQTTGTAENAANAGAAPNIAGIPMNQPPPNYDDLDHFFN</sequence>
<keyword evidence="3" id="KW-0812">Transmembrane</keyword>
<protein>
    <submittedName>
        <fullName evidence="6">Protein CBG07297</fullName>
    </submittedName>
</protein>
<reference evidence="6 7" key="1">
    <citation type="journal article" date="2003" name="PLoS Biol.">
        <title>The genome sequence of Caenorhabditis briggsae: a platform for comparative genomics.</title>
        <authorList>
            <person name="Stein L.D."/>
            <person name="Bao Z."/>
            <person name="Blasiar D."/>
            <person name="Blumenthal T."/>
            <person name="Brent M.R."/>
            <person name="Chen N."/>
            <person name="Chinwalla A."/>
            <person name="Clarke L."/>
            <person name="Clee C."/>
            <person name="Coghlan A."/>
            <person name="Coulson A."/>
            <person name="D'Eustachio P."/>
            <person name="Fitch D.H."/>
            <person name="Fulton L.A."/>
            <person name="Fulton R.E."/>
            <person name="Griffiths-Jones S."/>
            <person name="Harris T.W."/>
            <person name="Hillier L.W."/>
            <person name="Kamath R."/>
            <person name="Kuwabara P.E."/>
            <person name="Mardis E.R."/>
            <person name="Marra M.A."/>
            <person name="Miner T.L."/>
            <person name="Minx P."/>
            <person name="Mullikin J.C."/>
            <person name="Plumb R.W."/>
            <person name="Rogers J."/>
            <person name="Schein J.E."/>
            <person name="Sohrmann M."/>
            <person name="Spieth J."/>
            <person name="Stajich J.E."/>
            <person name="Wei C."/>
            <person name="Willey D."/>
            <person name="Wilson R.K."/>
            <person name="Durbin R."/>
            <person name="Waterston R.H."/>
        </authorList>
    </citation>
    <scope>NUCLEOTIDE SEQUENCE [LARGE SCALE GENOMIC DNA]</scope>
    <source>
        <strain evidence="6 7">AF16</strain>
    </source>
</reference>
<evidence type="ECO:0000256" key="4">
    <source>
        <dbReference type="SAM" id="SignalP"/>
    </source>
</evidence>
<dbReference type="AlphaFoldDB" id="A8X523"/>
<dbReference type="Proteomes" id="UP000008549">
    <property type="component" value="Unassembled WGS sequence"/>
</dbReference>
<evidence type="ECO:0000313" key="6">
    <source>
        <dbReference type="EMBL" id="CAP27733.2"/>
    </source>
</evidence>
<evidence type="ECO:0000313" key="7">
    <source>
        <dbReference type="Proteomes" id="UP000008549"/>
    </source>
</evidence>
<evidence type="ECO:0000313" key="8">
    <source>
        <dbReference type="WormBase" id="CBG07297"/>
    </source>
</evidence>
<dbReference type="PANTHER" id="PTHR39385">
    <property type="entry name" value="PROTEIN CBG20422"/>
    <property type="match status" value="1"/>
</dbReference>
<feature type="signal peptide" evidence="4">
    <location>
        <begin position="1"/>
        <end position="21"/>
    </location>
</feature>
<feature type="chain" id="PRO_5002732884" evidence="4">
    <location>
        <begin position="22"/>
        <end position="930"/>
    </location>
</feature>
<keyword evidence="7" id="KW-1185">Reference proteome</keyword>
<feature type="domain" description="CUB" evidence="5">
    <location>
        <begin position="222"/>
        <end position="333"/>
    </location>
</feature>
<dbReference type="FunCoup" id="A8X523">
    <property type="interactions" value="1"/>
</dbReference>
<dbReference type="eggNOG" id="KOG3138">
    <property type="taxonomic scope" value="Eukaryota"/>
</dbReference>
<dbReference type="CDD" id="cd00041">
    <property type="entry name" value="CUB"/>
    <property type="match status" value="1"/>
</dbReference>
<dbReference type="SMART" id="SM00042">
    <property type="entry name" value="CUB"/>
    <property type="match status" value="2"/>
</dbReference>
<name>A8X523_CAEBR</name>
<dbReference type="InterPro" id="IPR000859">
    <property type="entry name" value="CUB_dom"/>
</dbReference>
<organism evidence="6 7">
    <name type="scientific">Caenorhabditis briggsae</name>
    <dbReference type="NCBI Taxonomy" id="6238"/>
    <lineage>
        <taxon>Eukaryota</taxon>
        <taxon>Metazoa</taxon>
        <taxon>Ecdysozoa</taxon>
        <taxon>Nematoda</taxon>
        <taxon>Chromadorea</taxon>
        <taxon>Rhabditida</taxon>
        <taxon>Rhabditina</taxon>
        <taxon>Rhabditomorpha</taxon>
        <taxon>Rhabditoidea</taxon>
        <taxon>Rhabditidae</taxon>
        <taxon>Peloderinae</taxon>
        <taxon>Caenorhabditis</taxon>
    </lineage>
</organism>
<dbReference type="Pfam" id="PF00431">
    <property type="entry name" value="CUB"/>
    <property type="match status" value="2"/>
</dbReference>
<dbReference type="PANTHER" id="PTHR39385:SF3">
    <property type="entry name" value="ELRR (EXTRACELLULAR LEUCINE-RICH REPEAT) ONLY"/>
    <property type="match status" value="1"/>
</dbReference>
<dbReference type="GeneID" id="8587656"/>
<dbReference type="STRING" id="6238.A8X523"/>
<dbReference type="InParanoid" id="A8X523"/>
<keyword evidence="3" id="KW-1133">Transmembrane helix</keyword>
<dbReference type="Gene3D" id="2.60.120.290">
    <property type="entry name" value="Spermadhesin, CUB domain"/>
    <property type="match status" value="2"/>
</dbReference>
<keyword evidence="4" id="KW-0732">Signal</keyword>
<evidence type="ECO:0000256" key="1">
    <source>
        <dbReference type="ARBA" id="ARBA00023157"/>
    </source>
</evidence>
<evidence type="ECO:0000259" key="5">
    <source>
        <dbReference type="PROSITE" id="PS01180"/>
    </source>
</evidence>
<dbReference type="EMBL" id="HE601041">
    <property type="protein sequence ID" value="CAP27733.2"/>
    <property type="molecule type" value="Genomic_DNA"/>
</dbReference>
<dbReference type="SUPFAM" id="SSF49854">
    <property type="entry name" value="Spermadhesin, CUB domain"/>
    <property type="match status" value="2"/>
</dbReference>
<dbReference type="PROSITE" id="PS01180">
    <property type="entry name" value="CUB"/>
    <property type="match status" value="2"/>
</dbReference>
<evidence type="ECO:0000256" key="3">
    <source>
        <dbReference type="SAM" id="Phobius"/>
    </source>
</evidence>
<gene>
    <name evidence="6 8" type="ORF">CBG07297</name>
    <name evidence="6" type="ORF">CBG_07297</name>
</gene>
<reference evidence="6 7" key="2">
    <citation type="journal article" date="2011" name="PLoS Genet.">
        <title>Caenorhabditis briggsae recombinant inbred line genotypes reveal inter-strain incompatibility and the evolution of recombination.</title>
        <authorList>
            <person name="Ross J.A."/>
            <person name="Koboldt D.C."/>
            <person name="Staisch J.E."/>
            <person name="Chamberlin H.M."/>
            <person name="Gupta B.P."/>
            <person name="Miller R.D."/>
            <person name="Baird S.E."/>
            <person name="Haag E.S."/>
        </authorList>
    </citation>
    <scope>NUCLEOTIDE SEQUENCE [LARGE SCALE GENOMIC DNA]</scope>
    <source>
        <strain evidence="6 7">AF16</strain>
    </source>
</reference>
<accession>A8X523</accession>
<evidence type="ECO:0000256" key="2">
    <source>
        <dbReference type="PROSITE-ProRule" id="PRU00059"/>
    </source>
</evidence>
<dbReference type="CTD" id="8587656"/>
<comment type="caution">
    <text evidence="2">Lacks conserved residue(s) required for the propagation of feature annotation.</text>
</comment>
<dbReference type="KEGG" id="cbr:CBG_07297"/>
<dbReference type="RefSeq" id="XP_045093565.1">
    <property type="nucleotide sequence ID" value="XM_045240644.1"/>
</dbReference>
<dbReference type="WormBase" id="CBG07297">
    <property type="protein sequence ID" value="CBP46234"/>
    <property type="gene ID" value="WBGene00029387"/>
</dbReference>
<dbReference type="PROSITE" id="PS51257">
    <property type="entry name" value="PROKAR_LIPOPROTEIN"/>
    <property type="match status" value="1"/>
</dbReference>
<dbReference type="HOGENOM" id="CLU_014127_0_0_1"/>
<feature type="domain" description="CUB" evidence="5">
    <location>
        <begin position="728"/>
        <end position="842"/>
    </location>
</feature>
<dbReference type="OMA" id="TSHITHE"/>